<evidence type="ECO:0000256" key="9">
    <source>
        <dbReference type="SAM" id="Phobius"/>
    </source>
</evidence>
<keyword evidence="6" id="KW-0675">Receptor</keyword>
<dbReference type="AlphaFoldDB" id="A0ABD1JNL5"/>
<keyword evidence="3 9" id="KW-1133">Transmembrane helix</keyword>
<dbReference type="Proteomes" id="UP001591681">
    <property type="component" value="Unassembled WGS sequence"/>
</dbReference>
<keyword evidence="2 9" id="KW-0812">Transmembrane</keyword>
<keyword evidence="5 9" id="KW-0472">Membrane</keyword>
<feature type="transmembrane region" description="Helical" evidence="9">
    <location>
        <begin position="93"/>
        <end position="114"/>
    </location>
</feature>
<comment type="caution">
    <text evidence="11">The sequence shown here is derived from an EMBL/GenBank/DDBJ whole genome shotgun (WGS) entry which is preliminary data.</text>
</comment>
<evidence type="ECO:0000313" key="11">
    <source>
        <dbReference type="EMBL" id="KAL2088336.1"/>
    </source>
</evidence>
<dbReference type="SUPFAM" id="SSF81321">
    <property type="entry name" value="Family A G protein-coupled receptor-like"/>
    <property type="match status" value="1"/>
</dbReference>
<evidence type="ECO:0000256" key="3">
    <source>
        <dbReference type="ARBA" id="ARBA00022989"/>
    </source>
</evidence>
<dbReference type="Pfam" id="PF00001">
    <property type="entry name" value="7tm_1"/>
    <property type="match status" value="1"/>
</dbReference>
<dbReference type="EMBL" id="JBHFQA010000013">
    <property type="protein sequence ID" value="KAL2088336.1"/>
    <property type="molecule type" value="Genomic_DNA"/>
</dbReference>
<sequence>MRAHQDNLTTLNHLCWSNDTDRSFYAWNCAVVGITCGSGLPLNIYVVWLIIRGAGSGIGSEFFSLSLVLTDILFLTGFLMLPFINLCSIPAKALFFIYGFIAVGHPLFQTCICVERYLAVLHPVLFLKYKPLRYKLACSGVVWMMTLAASVILVLFEDIILWIFWFATYTVLFIVMLLCGLAVLRGLCKPGPGEGERAEANKVKMKAFRIISAVALTQLITIIGNMAQYFIAENTPQQQILLSLIILSTYIVTVVTHPALYLHKMGKLPCTTC</sequence>
<evidence type="ECO:0000256" key="1">
    <source>
        <dbReference type="ARBA" id="ARBA00004141"/>
    </source>
</evidence>
<keyword evidence="12" id="KW-1185">Reference proteome</keyword>
<feature type="transmembrane region" description="Helical" evidence="9">
    <location>
        <begin position="24"/>
        <end position="50"/>
    </location>
</feature>
<dbReference type="InterPro" id="IPR017452">
    <property type="entry name" value="GPCR_Rhodpsn_7TM"/>
</dbReference>
<dbReference type="InterPro" id="IPR000276">
    <property type="entry name" value="GPCR_Rhodpsn"/>
</dbReference>
<feature type="transmembrane region" description="Helical" evidence="9">
    <location>
        <begin position="240"/>
        <end position="262"/>
    </location>
</feature>
<name>A0ABD1JNL5_9TELE</name>
<comment type="subcellular location">
    <subcellularLocation>
        <location evidence="1">Membrane</location>
        <topology evidence="1">Multi-pass membrane protein</topology>
    </subcellularLocation>
</comment>
<evidence type="ECO:0000256" key="7">
    <source>
        <dbReference type="ARBA" id="ARBA00023180"/>
    </source>
</evidence>
<dbReference type="GO" id="GO:0004930">
    <property type="term" value="F:G protein-coupled receptor activity"/>
    <property type="evidence" value="ECO:0007669"/>
    <property type="project" value="UniProtKB-KW"/>
</dbReference>
<evidence type="ECO:0000259" key="10">
    <source>
        <dbReference type="PROSITE" id="PS50262"/>
    </source>
</evidence>
<keyword evidence="4" id="KW-0297">G-protein coupled receptor</keyword>
<keyword evidence="8" id="KW-0807">Transducer</keyword>
<gene>
    <name evidence="11" type="ORF">ACEWY4_015235</name>
</gene>
<feature type="transmembrane region" description="Helical" evidence="9">
    <location>
        <begin position="207"/>
        <end position="228"/>
    </location>
</feature>
<evidence type="ECO:0000256" key="5">
    <source>
        <dbReference type="ARBA" id="ARBA00023136"/>
    </source>
</evidence>
<reference evidence="11 12" key="1">
    <citation type="submission" date="2024-09" db="EMBL/GenBank/DDBJ databases">
        <title>A chromosome-level genome assembly of Gray's grenadier anchovy, Coilia grayii.</title>
        <authorList>
            <person name="Fu Z."/>
        </authorList>
    </citation>
    <scope>NUCLEOTIDE SEQUENCE [LARGE SCALE GENOMIC DNA]</scope>
    <source>
        <strain evidence="11">G4</strain>
        <tissue evidence="11">Muscle</tissue>
    </source>
</reference>
<dbReference type="PANTHER" id="PTHR24232">
    <property type="entry name" value="G-PROTEIN COUPLED RECEPTOR"/>
    <property type="match status" value="1"/>
</dbReference>
<proteinExistence type="predicted"/>
<evidence type="ECO:0000313" key="12">
    <source>
        <dbReference type="Proteomes" id="UP001591681"/>
    </source>
</evidence>
<accession>A0ABD1JNL5</accession>
<feature type="transmembrane region" description="Helical" evidence="9">
    <location>
        <begin position="162"/>
        <end position="187"/>
    </location>
</feature>
<dbReference type="PANTHER" id="PTHR24232:SF107">
    <property type="entry name" value="HYDROXYCARBOXYLIC ACID RECEPTOR 2-LIKE"/>
    <property type="match status" value="1"/>
</dbReference>
<organism evidence="11 12">
    <name type="scientific">Coilia grayii</name>
    <name type="common">Gray's grenadier anchovy</name>
    <dbReference type="NCBI Taxonomy" id="363190"/>
    <lineage>
        <taxon>Eukaryota</taxon>
        <taxon>Metazoa</taxon>
        <taxon>Chordata</taxon>
        <taxon>Craniata</taxon>
        <taxon>Vertebrata</taxon>
        <taxon>Euteleostomi</taxon>
        <taxon>Actinopterygii</taxon>
        <taxon>Neopterygii</taxon>
        <taxon>Teleostei</taxon>
        <taxon>Clupei</taxon>
        <taxon>Clupeiformes</taxon>
        <taxon>Clupeoidei</taxon>
        <taxon>Engraulidae</taxon>
        <taxon>Coilinae</taxon>
        <taxon>Coilia</taxon>
    </lineage>
</organism>
<evidence type="ECO:0000256" key="2">
    <source>
        <dbReference type="ARBA" id="ARBA00022692"/>
    </source>
</evidence>
<feature type="transmembrane region" description="Helical" evidence="9">
    <location>
        <begin position="62"/>
        <end position="81"/>
    </location>
</feature>
<evidence type="ECO:0000256" key="8">
    <source>
        <dbReference type="ARBA" id="ARBA00023224"/>
    </source>
</evidence>
<feature type="transmembrane region" description="Helical" evidence="9">
    <location>
        <begin position="134"/>
        <end position="156"/>
    </location>
</feature>
<protein>
    <recommendedName>
        <fullName evidence="10">G-protein coupled receptors family 1 profile domain-containing protein</fullName>
    </recommendedName>
</protein>
<dbReference type="GO" id="GO:0016020">
    <property type="term" value="C:membrane"/>
    <property type="evidence" value="ECO:0007669"/>
    <property type="project" value="UniProtKB-SubCell"/>
</dbReference>
<dbReference type="Gene3D" id="1.20.1070.10">
    <property type="entry name" value="Rhodopsin 7-helix transmembrane proteins"/>
    <property type="match status" value="1"/>
</dbReference>
<evidence type="ECO:0000256" key="6">
    <source>
        <dbReference type="ARBA" id="ARBA00023170"/>
    </source>
</evidence>
<dbReference type="PROSITE" id="PS50262">
    <property type="entry name" value="G_PROTEIN_RECEP_F1_2"/>
    <property type="match status" value="1"/>
</dbReference>
<evidence type="ECO:0000256" key="4">
    <source>
        <dbReference type="ARBA" id="ARBA00023040"/>
    </source>
</evidence>
<feature type="domain" description="G-protein coupled receptors family 1 profile" evidence="10">
    <location>
        <begin position="42"/>
        <end position="261"/>
    </location>
</feature>
<keyword evidence="7" id="KW-0325">Glycoprotein</keyword>